<dbReference type="InterPro" id="IPR029044">
    <property type="entry name" value="Nucleotide-diphossugar_trans"/>
</dbReference>
<dbReference type="InterPro" id="IPR051706">
    <property type="entry name" value="Glycosyltransferase_domain"/>
</dbReference>
<feature type="region of interest" description="Disordered" evidence="1">
    <location>
        <begin position="109"/>
        <end position="140"/>
    </location>
</feature>
<sequence length="442" mass="50256">MSSPPQGRRRRVNSEVHRDLQDFNHASLDGTTLSANRPNTVRLRSKKRHVYHGLELCWPIHHDRKNHHRHDGKNGPKLNLLLLVMCCFVIVPLCYVKVAYYVAFAGSDRSPDNRSSADVHPNVRGSPRSPSLPQDENGKTHQVPRILIFTHYRDLLNTPLEDLADEEEKMLATNIHHSINIHQSSSTNGFQDDGRLNDVKPPQVGPTQVRFLTDEDCLQSLQKVFPALIPYFLNETQGMFKADICRGSALFETGGIYLDVDVGVRADLWYDLLQTTEFFTSLVHRQSKYPGHFFQAILGAAPKSPIIYRYLELFLDHYTHKEYVDSGPLGVILLRRAWDAVYDEKLESPPTELYQEVLYHPKAFPNLHPAPTWGVRRACHFVVVARAHKENTVEFTIQPRSTNGTATDHDLKARKYRIPLYSRVGGSRMCPIKGAAINGTSL</sequence>
<proteinExistence type="predicted"/>
<dbReference type="GO" id="GO:0016020">
    <property type="term" value="C:membrane"/>
    <property type="evidence" value="ECO:0007669"/>
    <property type="project" value="GOC"/>
</dbReference>
<keyword evidence="4" id="KW-1185">Reference proteome</keyword>
<accession>A0AAD2FM89</accession>
<dbReference type="PANTHER" id="PTHR32385:SF15">
    <property type="entry name" value="INOSITOL PHOSPHOCERAMIDE MANNOSYLTRANSFERASE 1"/>
    <property type="match status" value="1"/>
</dbReference>
<organism evidence="3 4">
    <name type="scientific">Cylindrotheca closterium</name>
    <dbReference type="NCBI Taxonomy" id="2856"/>
    <lineage>
        <taxon>Eukaryota</taxon>
        <taxon>Sar</taxon>
        <taxon>Stramenopiles</taxon>
        <taxon>Ochrophyta</taxon>
        <taxon>Bacillariophyta</taxon>
        <taxon>Bacillariophyceae</taxon>
        <taxon>Bacillariophycidae</taxon>
        <taxon>Bacillariales</taxon>
        <taxon>Bacillariaceae</taxon>
        <taxon>Cylindrotheca</taxon>
    </lineage>
</organism>
<reference evidence="3" key="1">
    <citation type="submission" date="2023-08" db="EMBL/GenBank/DDBJ databases">
        <authorList>
            <person name="Audoor S."/>
            <person name="Bilcke G."/>
        </authorList>
    </citation>
    <scope>NUCLEOTIDE SEQUENCE</scope>
</reference>
<gene>
    <name evidence="3" type="ORF">CYCCA115_LOCUS9273</name>
</gene>
<feature type="transmembrane region" description="Helical" evidence="2">
    <location>
        <begin position="78"/>
        <end position="103"/>
    </location>
</feature>
<dbReference type="SUPFAM" id="SSF53448">
    <property type="entry name" value="Nucleotide-diphospho-sugar transferases"/>
    <property type="match status" value="1"/>
</dbReference>
<dbReference type="Gene3D" id="3.90.550.20">
    <property type="match status" value="1"/>
</dbReference>
<keyword evidence="2" id="KW-0812">Transmembrane</keyword>
<dbReference type="Proteomes" id="UP001295423">
    <property type="component" value="Unassembled WGS sequence"/>
</dbReference>
<evidence type="ECO:0000256" key="2">
    <source>
        <dbReference type="SAM" id="Phobius"/>
    </source>
</evidence>
<dbReference type="AlphaFoldDB" id="A0AAD2FM89"/>
<protein>
    <submittedName>
        <fullName evidence="3">Uncharacterized protein</fullName>
    </submittedName>
</protein>
<name>A0AAD2FM89_9STRA</name>
<evidence type="ECO:0000256" key="1">
    <source>
        <dbReference type="SAM" id="MobiDB-lite"/>
    </source>
</evidence>
<dbReference type="GO" id="GO:0000030">
    <property type="term" value="F:mannosyltransferase activity"/>
    <property type="evidence" value="ECO:0007669"/>
    <property type="project" value="TreeGrafter"/>
</dbReference>
<keyword evidence="2" id="KW-0472">Membrane</keyword>
<keyword evidence="2" id="KW-1133">Transmembrane helix</keyword>
<evidence type="ECO:0000313" key="4">
    <source>
        <dbReference type="Proteomes" id="UP001295423"/>
    </source>
</evidence>
<dbReference type="GO" id="GO:0051999">
    <property type="term" value="P:mannosyl-inositol phosphorylceramide biosynthetic process"/>
    <property type="evidence" value="ECO:0007669"/>
    <property type="project" value="TreeGrafter"/>
</dbReference>
<comment type="caution">
    <text evidence="3">The sequence shown here is derived from an EMBL/GenBank/DDBJ whole genome shotgun (WGS) entry which is preliminary data.</text>
</comment>
<dbReference type="EMBL" id="CAKOGP040001335">
    <property type="protein sequence ID" value="CAJ1945129.1"/>
    <property type="molecule type" value="Genomic_DNA"/>
</dbReference>
<evidence type="ECO:0000313" key="3">
    <source>
        <dbReference type="EMBL" id="CAJ1945129.1"/>
    </source>
</evidence>
<dbReference type="PANTHER" id="PTHR32385">
    <property type="entry name" value="MANNOSYL PHOSPHORYLINOSITOL CERAMIDE SYNTHASE"/>
    <property type="match status" value="1"/>
</dbReference>